<name>A0AA97P175_PYRO3</name>
<protein>
    <submittedName>
        <fullName evidence="2">Uncharacterized protein</fullName>
    </submittedName>
</protein>
<gene>
    <name evidence="2" type="ORF">OOU_Y34scaffold00463g5</name>
</gene>
<sequence>MAPLFLLTMLCLTPFLVAAHTENFNFVQNLARQAGVNLDLTGKQSYAIYETIPDTATNGPVRPSLTRMKKYSILLQHGAGNLSIKDMIPF</sequence>
<evidence type="ECO:0000256" key="1">
    <source>
        <dbReference type="SAM" id="SignalP"/>
    </source>
</evidence>
<keyword evidence="1" id="KW-0732">Signal</keyword>
<proteinExistence type="predicted"/>
<accession>A0AA97P175</accession>
<dbReference type="AlphaFoldDB" id="A0AA97P175"/>
<evidence type="ECO:0000313" key="2">
    <source>
        <dbReference type="EMBL" id="ELQ40045.1"/>
    </source>
</evidence>
<dbReference type="EMBL" id="JH793789">
    <property type="protein sequence ID" value="ELQ40045.1"/>
    <property type="molecule type" value="Genomic_DNA"/>
</dbReference>
<dbReference type="Proteomes" id="UP000011086">
    <property type="component" value="Unassembled WGS sequence"/>
</dbReference>
<feature type="chain" id="PRO_5041716782" evidence="1">
    <location>
        <begin position="20"/>
        <end position="90"/>
    </location>
</feature>
<reference evidence="2" key="1">
    <citation type="journal article" date="2012" name="PLoS Genet.">
        <title>Comparative analysis of the genomes of two field isolates of the rice blast fungus Magnaporthe oryzae.</title>
        <authorList>
            <person name="Xue M."/>
            <person name="Yang J."/>
            <person name="Li Z."/>
            <person name="Hu S."/>
            <person name="Yao N."/>
            <person name="Dean R.A."/>
            <person name="Zhao W."/>
            <person name="Shen M."/>
            <person name="Zhang H."/>
            <person name="Li C."/>
            <person name="Liu L."/>
            <person name="Cao L."/>
            <person name="Xu X."/>
            <person name="Xing Y."/>
            <person name="Hsiang T."/>
            <person name="Zhang Z."/>
            <person name="Xu J.R."/>
            <person name="Peng Y.L."/>
        </authorList>
    </citation>
    <scope>NUCLEOTIDE SEQUENCE</scope>
    <source>
        <strain evidence="2">Y34</strain>
    </source>
</reference>
<feature type="signal peptide" evidence="1">
    <location>
        <begin position="1"/>
        <end position="19"/>
    </location>
</feature>
<organism evidence="2">
    <name type="scientific">Pyricularia oryzae (strain Y34)</name>
    <name type="common">Rice blast fungus</name>
    <name type="synonym">Magnaporthe oryzae</name>
    <dbReference type="NCBI Taxonomy" id="1143189"/>
    <lineage>
        <taxon>Eukaryota</taxon>
        <taxon>Fungi</taxon>
        <taxon>Dikarya</taxon>
        <taxon>Ascomycota</taxon>
        <taxon>Pezizomycotina</taxon>
        <taxon>Sordariomycetes</taxon>
        <taxon>Sordariomycetidae</taxon>
        <taxon>Magnaporthales</taxon>
        <taxon>Pyriculariaceae</taxon>
        <taxon>Pyricularia</taxon>
    </lineage>
</organism>